<name>A0A4C2E979_9SACH</name>
<dbReference type="OrthoDB" id="5554151at2759"/>
<dbReference type="AlphaFoldDB" id="A0A4C2E979"/>
<evidence type="ECO:0000313" key="3">
    <source>
        <dbReference type="EMBL" id="GCF00766.1"/>
    </source>
</evidence>
<evidence type="ECO:0000256" key="1">
    <source>
        <dbReference type="ARBA" id="ARBA00010579"/>
    </source>
</evidence>
<comment type="caution">
    <text evidence="3">The sequence shown here is derived from an EMBL/GenBank/DDBJ whole genome shotgun (WGS) entry which is preliminary data.</text>
</comment>
<dbReference type="InterPro" id="IPR005556">
    <property type="entry name" value="SUN"/>
</dbReference>
<dbReference type="Pfam" id="PF03856">
    <property type="entry name" value="SUN"/>
    <property type="match status" value="1"/>
</dbReference>
<dbReference type="Proteomes" id="UP000301737">
    <property type="component" value="Unassembled WGS sequence"/>
</dbReference>
<organism evidence="3 4">
    <name type="scientific">Zygosaccharomyces mellis</name>
    <dbReference type="NCBI Taxonomy" id="42258"/>
    <lineage>
        <taxon>Eukaryota</taxon>
        <taxon>Fungi</taxon>
        <taxon>Dikarya</taxon>
        <taxon>Ascomycota</taxon>
        <taxon>Saccharomycotina</taxon>
        <taxon>Saccharomycetes</taxon>
        <taxon>Saccharomycetales</taxon>
        <taxon>Saccharomycetaceae</taxon>
        <taxon>Zygosaccharomyces</taxon>
    </lineage>
</organism>
<feature type="chain" id="PRO_5020370759" description="Secreted beta-glucosidase adg3" evidence="2">
    <location>
        <begin position="20"/>
        <end position="307"/>
    </location>
</feature>
<feature type="signal peptide" evidence="2">
    <location>
        <begin position="1"/>
        <end position="19"/>
    </location>
</feature>
<dbReference type="EMBL" id="BIMX01000022">
    <property type="protein sequence ID" value="GCF00766.1"/>
    <property type="molecule type" value="Genomic_DNA"/>
</dbReference>
<evidence type="ECO:0008006" key="5">
    <source>
        <dbReference type="Google" id="ProtNLM"/>
    </source>
</evidence>
<protein>
    <recommendedName>
        <fullName evidence="5">Secreted beta-glucosidase adg3</fullName>
    </recommendedName>
</protein>
<evidence type="ECO:0000313" key="4">
    <source>
        <dbReference type="Proteomes" id="UP000301737"/>
    </source>
</evidence>
<comment type="similarity">
    <text evidence="1">Belongs to the SUN family.</text>
</comment>
<dbReference type="PANTHER" id="PTHR31654">
    <property type="entry name" value="SECRETED BETA-GLUCOSIDASE ADG3-RELATED"/>
    <property type="match status" value="1"/>
</dbReference>
<accession>A0A4C2E979</accession>
<evidence type="ECO:0000256" key="2">
    <source>
        <dbReference type="SAM" id="SignalP"/>
    </source>
</evidence>
<sequence>MIFNSQLFVALGIFASTFAAPVADENGHQHIHAKRGGTCQFPNYNGMVAVQTGGQNGGWAMSPDQTCSQGSWCPYACQPGQLMGQWDTSVTTYSYPGSQHGGLYCDNSGNLQKPNQNKDYCYDGAGTVSAQNSAGSDVAFCQTVLPGNEDMLIPTNVGGGSNQVLAVPGPDYFASTAAHYYINPPGVSTQDACQWGDQNHAQGNWAPYVAGANQQNNGDTFVKIGWNPIFTGSDLSHNKPNFGIKITCDDGNCDGLPCSIDPSKSSVNSVDSNQSSSGAGGGDFCVVTAKNGAHAKIEVFSAGEGGN</sequence>
<proteinExistence type="inferred from homology"/>
<dbReference type="InterPro" id="IPR053088">
    <property type="entry name" value="Beta-glucosidase/SUN-like"/>
</dbReference>
<dbReference type="PANTHER" id="PTHR31654:SF0">
    <property type="entry name" value="SECRETED BETA-GLUCOSIDASE ADG3-RELATED"/>
    <property type="match status" value="1"/>
</dbReference>
<keyword evidence="4" id="KW-1185">Reference proteome</keyword>
<reference evidence="3 4" key="1">
    <citation type="submission" date="2019-01" db="EMBL/GenBank/DDBJ databases">
        <title>Draft Genome Sequencing of Zygosaccharomyces mellis Ca-7.</title>
        <authorList>
            <person name="Shiwa Y."/>
            <person name="Kanesaki Y."/>
            <person name="Ishige T."/>
            <person name="Mura K."/>
            <person name="Hori T."/>
            <person name="Tamura T."/>
        </authorList>
    </citation>
    <scope>NUCLEOTIDE SEQUENCE [LARGE SCALE GENOMIC DNA]</scope>
    <source>
        <strain evidence="3 4">Ca-7</strain>
    </source>
</reference>
<gene>
    <name evidence="3" type="ORF">ZYGM_000412</name>
</gene>
<keyword evidence="2" id="KW-0732">Signal</keyword>